<sequence length="285" mass="32394">MVSHRVRRLQLGPHFVITIVATWERIIIVEYTTNEQNEKYMLQSVTNALRIIELLGEYNFLTLTEIAEKLELGKSSVFRLVATLESRGFVKKDKYGRCRLGMKFSYFGSVVLARMEILQASRPHLEELQRNVRETVHLAIWDDDWNIRFIDKIDGAIAFHMQSFVGLPKTCYSTATGKSMLAFMGDDFIRDFLDNVPLTPMTPHTITEPSKLLESLDEIRRSGYCLSVEEDELGLTCIGAPVIDTSQKPIAAISISGPTVRMTEHLSEYPTKVMDTARLISENLS</sequence>
<protein>
    <submittedName>
        <fullName evidence="6">IclR family transcriptional regulator</fullName>
    </submittedName>
</protein>
<dbReference type="PANTHER" id="PTHR30136:SF35">
    <property type="entry name" value="HTH-TYPE TRANSCRIPTIONAL REGULATOR RV1719"/>
    <property type="match status" value="1"/>
</dbReference>
<keyword evidence="3" id="KW-0804">Transcription</keyword>
<reference evidence="6 7" key="1">
    <citation type="submission" date="2018-08" db="EMBL/GenBank/DDBJ databases">
        <title>A genome reference for cultivated species of the human gut microbiota.</title>
        <authorList>
            <person name="Zou Y."/>
            <person name="Xue W."/>
            <person name="Luo G."/>
        </authorList>
    </citation>
    <scope>NUCLEOTIDE SEQUENCE [LARGE SCALE GENOMIC DNA]</scope>
    <source>
        <strain evidence="6 7">TF05-11AC</strain>
    </source>
</reference>
<evidence type="ECO:0000256" key="1">
    <source>
        <dbReference type="ARBA" id="ARBA00023015"/>
    </source>
</evidence>
<dbReference type="SMART" id="SM00346">
    <property type="entry name" value="HTH_ICLR"/>
    <property type="match status" value="1"/>
</dbReference>
<dbReference type="InterPro" id="IPR050707">
    <property type="entry name" value="HTH_MetabolicPath_Reg"/>
</dbReference>
<evidence type="ECO:0000313" key="7">
    <source>
        <dbReference type="Proteomes" id="UP000261257"/>
    </source>
</evidence>
<dbReference type="PROSITE" id="PS51078">
    <property type="entry name" value="ICLR_ED"/>
    <property type="match status" value="1"/>
</dbReference>
<accession>A0A3E4U8Q1</accession>
<evidence type="ECO:0000313" key="6">
    <source>
        <dbReference type="EMBL" id="RGM04678.1"/>
    </source>
</evidence>
<dbReference type="AlphaFoldDB" id="A0A3E4U8Q1"/>
<dbReference type="GO" id="GO:0003700">
    <property type="term" value="F:DNA-binding transcription factor activity"/>
    <property type="evidence" value="ECO:0007669"/>
    <property type="project" value="TreeGrafter"/>
</dbReference>
<feature type="domain" description="IclR-ED" evidence="5">
    <location>
        <begin position="103"/>
        <end position="285"/>
    </location>
</feature>
<feature type="domain" description="HTH iclR-type" evidence="4">
    <location>
        <begin position="42"/>
        <end position="102"/>
    </location>
</feature>
<dbReference type="PROSITE" id="PS51077">
    <property type="entry name" value="HTH_ICLR"/>
    <property type="match status" value="1"/>
</dbReference>
<dbReference type="InterPro" id="IPR036388">
    <property type="entry name" value="WH-like_DNA-bd_sf"/>
</dbReference>
<name>A0A3E4U8Q1_9FIRM</name>
<dbReference type="Proteomes" id="UP000261257">
    <property type="component" value="Unassembled WGS sequence"/>
</dbReference>
<dbReference type="GO" id="GO:0045892">
    <property type="term" value="P:negative regulation of DNA-templated transcription"/>
    <property type="evidence" value="ECO:0007669"/>
    <property type="project" value="TreeGrafter"/>
</dbReference>
<dbReference type="Gene3D" id="3.30.450.40">
    <property type="match status" value="1"/>
</dbReference>
<dbReference type="SUPFAM" id="SSF55781">
    <property type="entry name" value="GAF domain-like"/>
    <property type="match status" value="1"/>
</dbReference>
<dbReference type="InterPro" id="IPR036390">
    <property type="entry name" value="WH_DNA-bd_sf"/>
</dbReference>
<dbReference type="InterPro" id="IPR029016">
    <property type="entry name" value="GAF-like_dom_sf"/>
</dbReference>
<dbReference type="SUPFAM" id="SSF46785">
    <property type="entry name" value="Winged helix' DNA-binding domain"/>
    <property type="match status" value="1"/>
</dbReference>
<dbReference type="GO" id="GO:0003677">
    <property type="term" value="F:DNA binding"/>
    <property type="evidence" value="ECO:0007669"/>
    <property type="project" value="UniProtKB-KW"/>
</dbReference>
<keyword evidence="1" id="KW-0805">Transcription regulation</keyword>
<dbReference type="EMBL" id="QSSQ01000009">
    <property type="protein sequence ID" value="RGM04678.1"/>
    <property type="molecule type" value="Genomic_DNA"/>
</dbReference>
<organism evidence="6 7">
    <name type="scientific">Hungatella hathewayi</name>
    <dbReference type="NCBI Taxonomy" id="154046"/>
    <lineage>
        <taxon>Bacteria</taxon>
        <taxon>Bacillati</taxon>
        <taxon>Bacillota</taxon>
        <taxon>Clostridia</taxon>
        <taxon>Lachnospirales</taxon>
        <taxon>Lachnospiraceae</taxon>
        <taxon>Hungatella</taxon>
    </lineage>
</organism>
<dbReference type="InterPro" id="IPR014757">
    <property type="entry name" value="Tscrpt_reg_IclR_C"/>
</dbReference>
<evidence type="ECO:0000259" key="5">
    <source>
        <dbReference type="PROSITE" id="PS51078"/>
    </source>
</evidence>
<dbReference type="Pfam" id="PF09339">
    <property type="entry name" value="HTH_IclR"/>
    <property type="match status" value="1"/>
</dbReference>
<evidence type="ECO:0000259" key="4">
    <source>
        <dbReference type="PROSITE" id="PS51077"/>
    </source>
</evidence>
<dbReference type="Gene3D" id="1.10.10.10">
    <property type="entry name" value="Winged helix-like DNA-binding domain superfamily/Winged helix DNA-binding domain"/>
    <property type="match status" value="1"/>
</dbReference>
<evidence type="ECO:0000256" key="3">
    <source>
        <dbReference type="ARBA" id="ARBA00023163"/>
    </source>
</evidence>
<evidence type="ECO:0000256" key="2">
    <source>
        <dbReference type="ARBA" id="ARBA00023125"/>
    </source>
</evidence>
<dbReference type="Pfam" id="PF01614">
    <property type="entry name" value="IclR_C"/>
    <property type="match status" value="1"/>
</dbReference>
<dbReference type="InterPro" id="IPR005471">
    <property type="entry name" value="Tscrpt_reg_IclR_N"/>
</dbReference>
<gene>
    <name evidence="6" type="ORF">DXC39_12635</name>
</gene>
<dbReference type="PANTHER" id="PTHR30136">
    <property type="entry name" value="HELIX-TURN-HELIX TRANSCRIPTIONAL REGULATOR, ICLR FAMILY"/>
    <property type="match status" value="1"/>
</dbReference>
<comment type="caution">
    <text evidence="6">The sequence shown here is derived from an EMBL/GenBank/DDBJ whole genome shotgun (WGS) entry which is preliminary data.</text>
</comment>
<keyword evidence="2" id="KW-0238">DNA-binding</keyword>
<proteinExistence type="predicted"/>